<dbReference type="AlphaFoldDB" id="F1ZAI9"/>
<dbReference type="eggNOG" id="COG0457">
    <property type="taxonomic scope" value="Bacteria"/>
</dbReference>
<dbReference type="HOGENOM" id="CLU_321018_0_0_5"/>
<dbReference type="InParanoid" id="F1ZAI9"/>
<evidence type="ECO:0000313" key="1">
    <source>
        <dbReference type="EMBL" id="EGD58374.1"/>
    </source>
</evidence>
<sequence>MRESLRADYTARLMDGIGRIGPGPMFERFGAKFLDHHLDVVLVHRGLNAQLSPVGHTIDSYDDAGGVGAEYSIDQDYFSGSMPKARDDLLHVLRKHPTVADIYLLSSRKAGEGIIPAFTQRTQHWPGMLARALHVYDARRIAEVIVDELLPSDAAIDDLVEHLPALAAIIDDAAASLAVPGVDSRHVDRPEVGAMIADALAARGPVATIAGIGGLGKSEAAAAYAEEHRGRYDTCMWIDGDTLRRTADLKAIALWRGGDSRNVAAMLRAHRCLLIIDDIADTIGADELAPLCGDGSHIILTRRTPREGDVVVPMLLRDEARAILDQGLADPCPDAILDALLHTVGGHPLSLALLNRVVKDGTSWNDIAEDCAAIPELTLGDQRLADRLLGRLRSALGHELQLFEWMGQASCDLRFLRRAIGGIGIAKLRQHGLTAPDRPSTLRLHDIIQASVMTQRWLTPERMATLDDTLENVIEALMAEEGLALRVLASTMRAKLEVLAARDPRPAFLVALLEIWKPGETRPDLLPDPADAAEALAVNAAAPRSAQVRAVLETIEGLYRHDKLASVGGAKDNLRARLPVYERLAALGGLDSRTETEIRHHYAKALKNVGRDAEAQAMFEEVLEGPHPLPASRLQLVRLYGRAKERVDCAAEQADIVLTAAGAAGAVSSNVALATLQSLPSAGGKWRQALFDKHADLIEREIVVAAKAGAEDALLAFAAVARHWSWHDRDRLLRVFASVELIDPLMLDDRTRAACGEVFAEVGKAQDGAAFQKQALRYYEAVEAPTDFGLQKHGQLLIEMDQPAEAEAVLLRIAEPGAFALYRLSQAQLALDKAADALIAIDTALARLDSKQAYFRSSFLAQRYDVRRALNDSDARDDLDEAHRLCEPGKYKDFLGGRLAAS</sequence>
<dbReference type="PRINTS" id="PR00364">
    <property type="entry name" value="DISEASERSIST"/>
</dbReference>
<dbReference type="EMBL" id="AEWJ01000042">
    <property type="protein sequence ID" value="EGD58374.1"/>
    <property type="molecule type" value="Genomic_DNA"/>
</dbReference>
<dbReference type="Proteomes" id="UP000004728">
    <property type="component" value="Unassembled WGS sequence"/>
</dbReference>
<accession>F1ZAI9</accession>
<name>F1ZAI9_9SPHN</name>
<evidence type="ECO:0008006" key="3">
    <source>
        <dbReference type="Google" id="ProtNLM"/>
    </source>
</evidence>
<dbReference type="InterPro" id="IPR027417">
    <property type="entry name" value="P-loop_NTPase"/>
</dbReference>
<keyword evidence="2" id="KW-1185">Reference proteome</keyword>
<proteinExistence type="predicted"/>
<evidence type="ECO:0000313" key="2">
    <source>
        <dbReference type="Proteomes" id="UP000004728"/>
    </source>
</evidence>
<organism evidence="1 2">
    <name type="scientific">Novosphingobium nitrogenifigens DSM 19370</name>
    <dbReference type="NCBI Taxonomy" id="983920"/>
    <lineage>
        <taxon>Bacteria</taxon>
        <taxon>Pseudomonadati</taxon>
        <taxon>Pseudomonadota</taxon>
        <taxon>Alphaproteobacteria</taxon>
        <taxon>Sphingomonadales</taxon>
        <taxon>Sphingomonadaceae</taxon>
        <taxon>Novosphingobium</taxon>
    </lineage>
</organism>
<comment type="caution">
    <text evidence="1">The sequence shown here is derived from an EMBL/GenBank/DDBJ whole genome shotgun (WGS) entry which is preliminary data.</text>
</comment>
<dbReference type="STRING" id="983920.Y88_0428"/>
<dbReference type="Gene3D" id="3.40.50.300">
    <property type="entry name" value="P-loop containing nucleotide triphosphate hydrolases"/>
    <property type="match status" value="1"/>
</dbReference>
<dbReference type="SUPFAM" id="SSF52540">
    <property type="entry name" value="P-loop containing nucleoside triphosphate hydrolases"/>
    <property type="match status" value="1"/>
</dbReference>
<gene>
    <name evidence="1" type="ORF">Y88_0428</name>
</gene>
<dbReference type="OrthoDB" id="6835247at2"/>
<reference evidence="1 2" key="1">
    <citation type="journal article" date="2012" name="J. Bacteriol.">
        <title>Draft Genome Sequence of Novosphingobium nitrogenifigens Y88T.</title>
        <authorList>
            <person name="Strabala T.J."/>
            <person name="Macdonald L."/>
            <person name="Liu V."/>
            <person name="Smit A.M."/>
        </authorList>
    </citation>
    <scope>NUCLEOTIDE SEQUENCE [LARGE SCALE GENOMIC DNA]</scope>
    <source>
        <strain evidence="1 2">DSM 19370</strain>
    </source>
</reference>
<protein>
    <recommendedName>
        <fullName evidence="3">NB-ARC domain-containing protein</fullName>
    </recommendedName>
</protein>
<dbReference type="RefSeq" id="WP_008066900.1">
    <property type="nucleotide sequence ID" value="NZ_AQWK01000011.1"/>
</dbReference>